<proteinExistence type="predicted"/>
<evidence type="ECO:0000256" key="1">
    <source>
        <dbReference type="SAM" id="SignalP"/>
    </source>
</evidence>
<dbReference type="RefSeq" id="WP_237444405.1">
    <property type="nucleotide sequence ID" value="NZ_CAKLPX010000002.1"/>
</dbReference>
<dbReference type="Proteomes" id="UP000838100">
    <property type="component" value="Unassembled WGS sequence"/>
</dbReference>
<gene>
    <name evidence="3" type="ORF">SIN8267_01817</name>
</gene>
<protein>
    <recommendedName>
        <fullName evidence="2">DUF2059 domain-containing protein</fullName>
    </recommendedName>
</protein>
<sequence>MKKILLASLLLLTPLAYSDAATERDAENLLDVDQVSVVVEEAVLKLLDEQLQQVPDFGDYKAELRKFASDFVRFDNIKPELTQLLREAFTAQDLNDIESFISSGSGEKLLTVAGDIIESGQYSLEEMFSAEAIESYRQSFSEQELVDIEAFLSSETGQKMNEAATAIVDNNGQALMTLIFEGYMNASTES</sequence>
<dbReference type="Pfam" id="PF09832">
    <property type="entry name" value="DUF2059"/>
    <property type="match status" value="1"/>
</dbReference>
<evidence type="ECO:0000313" key="4">
    <source>
        <dbReference type="Proteomes" id="UP000838100"/>
    </source>
</evidence>
<accession>A0ABN8EJ78</accession>
<reference evidence="3" key="1">
    <citation type="submission" date="2021-12" db="EMBL/GenBank/DDBJ databases">
        <authorList>
            <person name="Rodrigo-Torres L."/>
            <person name="Arahal R. D."/>
            <person name="Lucena T."/>
        </authorList>
    </citation>
    <scope>NUCLEOTIDE SEQUENCE</scope>
    <source>
        <strain evidence="3">CECT 8267</strain>
    </source>
</reference>
<keyword evidence="4" id="KW-1185">Reference proteome</keyword>
<evidence type="ECO:0000313" key="3">
    <source>
        <dbReference type="EMBL" id="CAH0991703.1"/>
    </source>
</evidence>
<evidence type="ECO:0000259" key="2">
    <source>
        <dbReference type="Pfam" id="PF09832"/>
    </source>
</evidence>
<comment type="caution">
    <text evidence="3">The sequence shown here is derived from an EMBL/GenBank/DDBJ whole genome shotgun (WGS) entry which is preliminary data.</text>
</comment>
<name>A0ABN8EJ78_9GAMM</name>
<dbReference type="InterPro" id="IPR018637">
    <property type="entry name" value="DUF2059"/>
</dbReference>
<organism evidence="3 4">
    <name type="scientific">Sinobacterium norvegicum</name>
    <dbReference type="NCBI Taxonomy" id="1641715"/>
    <lineage>
        <taxon>Bacteria</taxon>
        <taxon>Pseudomonadati</taxon>
        <taxon>Pseudomonadota</taxon>
        <taxon>Gammaproteobacteria</taxon>
        <taxon>Cellvibrionales</taxon>
        <taxon>Spongiibacteraceae</taxon>
        <taxon>Sinobacterium</taxon>
    </lineage>
</organism>
<dbReference type="EMBL" id="CAKLPX010000002">
    <property type="protein sequence ID" value="CAH0991703.1"/>
    <property type="molecule type" value="Genomic_DNA"/>
</dbReference>
<feature type="chain" id="PRO_5045075979" description="DUF2059 domain-containing protein" evidence="1">
    <location>
        <begin position="21"/>
        <end position="190"/>
    </location>
</feature>
<feature type="domain" description="DUF2059" evidence="2">
    <location>
        <begin position="129"/>
        <end position="170"/>
    </location>
</feature>
<feature type="signal peptide" evidence="1">
    <location>
        <begin position="1"/>
        <end position="20"/>
    </location>
</feature>
<keyword evidence="1" id="KW-0732">Signal</keyword>